<dbReference type="RefSeq" id="WP_142504366.1">
    <property type="nucleotide sequence ID" value="NZ_FXTI01000002.1"/>
</dbReference>
<dbReference type="PANTHER" id="PTHR34846">
    <property type="entry name" value="4-CARBOXYMUCONOLACTONE DECARBOXYLASE FAMILY PROTEIN (AFU_ORTHOLOGUE AFUA_6G11590)"/>
    <property type="match status" value="1"/>
</dbReference>
<sequence length="149" mass="17004">MKLRMDHRKANPKALNTMMKLETFVKESGLDPILYELIKIRASQINGCAFCIDMHVKDTLKMGVSEQKIYLLTAWREAPCYTEKERAVLELTEALTLLSEKGLPDSVYQNVRSHFNEQEFVTLVMAINTINGWNRLGVATGMFPGCFDQ</sequence>
<proteinExistence type="predicted"/>
<evidence type="ECO:0000259" key="1">
    <source>
        <dbReference type="Pfam" id="PF02627"/>
    </source>
</evidence>
<dbReference type="PANTHER" id="PTHR34846:SF10">
    <property type="entry name" value="CYTOPLASMIC PROTEIN"/>
    <property type="match status" value="1"/>
</dbReference>
<gene>
    <name evidence="2" type="ORF">SAMN06264849_10244</name>
</gene>
<dbReference type="AlphaFoldDB" id="A0A521BFG5"/>
<dbReference type="NCBIfam" id="TIGR00778">
    <property type="entry name" value="ahpD_dom"/>
    <property type="match status" value="1"/>
</dbReference>
<protein>
    <submittedName>
        <fullName evidence="2">Alkylhydroperoxidase AhpD family core domain-containing protein</fullName>
    </submittedName>
</protein>
<reference evidence="2 3" key="1">
    <citation type="submission" date="2017-05" db="EMBL/GenBank/DDBJ databases">
        <authorList>
            <person name="Varghese N."/>
            <person name="Submissions S."/>
        </authorList>
    </citation>
    <scope>NUCLEOTIDE SEQUENCE [LARGE SCALE GENOMIC DNA]</scope>
    <source>
        <strain evidence="2 3">DSM 45474</strain>
    </source>
</reference>
<organism evidence="2 3">
    <name type="scientific">Melghirimyces algeriensis</name>
    <dbReference type="NCBI Taxonomy" id="910412"/>
    <lineage>
        <taxon>Bacteria</taxon>
        <taxon>Bacillati</taxon>
        <taxon>Bacillota</taxon>
        <taxon>Bacilli</taxon>
        <taxon>Bacillales</taxon>
        <taxon>Thermoactinomycetaceae</taxon>
        <taxon>Melghirimyces</taxon>
    </lineage>
</organism>
<name>A0A521BFG5_9BACL</name>
<dbReference type="SUPFAM" id="SSF69118">
    <property type="entry name" value="AhpD-like"/>
    <property type="match status" value="1"/>
</dbReference>
<dbReference type="GO" id="GO:0051920">
    <property type="term" value="F:peroxiredoxin activity"/>
    <property type="evidence" value="ECO:0007669"/>
    <property type="project" value="InterPro"/>
</dbReference>
<evidence type="ECO:0000313" key="3">
    <source>
        <dbReference type="Proteomes" id="UP000315636"/>
    </source>
</evidence>
<dbReference type="Gene3D" id="1.20.1290.10">
    <property type="entry name" value="AhpD-like"/>
    <property type="match status" value="1"/>
</dbReference>
<evidence type="ECO:0000313" key="2">
    <source>
        <dbReference type="EMBL" id="SMO45691.1"/>
    </source>
</evidence>
<feature type="domain" description="Carboxymuconolactone decarboxylase-like" evidence="1">
    <location>
        <begin position="12"/>
        <end position="93"/>
    </location>
</feature>
<dbReference type="InterPro" id="IPR003779">
    <property type="entry name" value="CMD-like"/>
</dbReference>
<dbReference type="Proteomes" id="UP000315636">
    <property type="component" value="Unassembled WGS sequence"/>
</dbReference>
<accession>A0A521BFG5</accession>
<dbReference type="InterPro" id="IPR029032">
    <property type="entry name" value="AhpD-like"/>
</dbReference>
<dbReference type="Pfam" id="PF02627">
    <property type="entry name" value="CMD"/>
    <property type="match status" value="1"/>
</dbReference>
<dbReference type="OrthoDB" id="9801997at2"/>
<keyword evidence="3" id="KW-1185">Reference proteome</keyword>
<dbReference type="EMBL" id="FXTI01000002">
    <property type="protein sequence ID" value="SMO45691.1"/>
    <property type="molecule type" value="Genomic_DNA"/>
</dbReference>
<dbReference type="InterPro" id="IPR004675">
    <property type="entry name" value="AhpD_core"/>
</dbReference>
<keyword evidence="2" id="KW-0560">Oxidoreductase</keyword>
<keyword evidence="2" id="KW-0575">Peroxidase</keyword>